<dbReference type="GO" id="GO:0048766">
    <property type="term" value="P:root hair initiation"/>
    <property type="evidence" value="ECO:0007669"/>
    <property type="project" value="UniProtKB-ARBA"/>
</dbReference>
<dbReference type="PROSITE" id="PS50888">
    <property type="entry name" value="BHLH"/>
    <property type="match status" value="1"/>
</dbReference>
<evidence type="ECO:0000259" key="7">
    <source>
        <dbReference type="PROSITE" id="PS50888"/>
    </source>
</evidence>
<dbReference type="CDD" id="cd11454">
    <property type="entry name" value="bHLH_AtIND_like"/>
    <property type="match status" value="1"/>
</dbReference>
<name>A0A6P9DXJ9_JUGRE</name>
<evidence type="ECO:0000313" key="8">
    <source>
        <dbReference type="Proteomes" id="UP000235220"/>
    </source>
</evidence>
<dbReference type="GO" id="GO:0005634">
    <property type="term" value="C:nucleus"/>
    <property type="evidence" value="ECO:0000318"/>
    <property type="project" value="GO_Central"/>
</dbReference>
<organism evidence="8 9">
    <name type="scientific">Juglans regia</name>
    <name type="common">English walnut</name>
    <dbReference type="NCBI Taxonomy" id="51240"/>
    <lineage>
        <taxon>Eukaryota</taxon>
        <taxon>Viridiplantae</taxon>
        <taxon>Streptophyta</taxon>
        <taxon>Embryophyta</taxon>
        <taxon>Tracheophyta</taxon>
        <taxon>Spermatophyta</taxon>
        <taxon>Magnoliopsida</taxon>
        <taxon>eudicotyledons</taxon>
        <taxon>Gunneridae</taxon>
        <taxon>Pentapetalae</taxon>
        <taxon>rosids</taxon>
        <taxon>fabids</taxon>
        <taxon>Fagales</taxon>
        <taxon>Juglandaceae</taxon>
        <taxon>Juglans</taxon>
    </lineage>
</organism>
<evidence type="ECO:0000256" key="1">
    <source>
        <dbReference type="ARBA" id="ARBA00004123"/>
    </source>
</evidence>
<feature type="region of interest" description="Disordered" evidence="6">
    <location>
        <begin position="210"/>
        <end position="259"/>
    </location>
</feature>
<proteinExistence type="predicted"/>
<dbReference type="PANTHER" id="PTHR45914:SF60">
    <property type="entry name" value="TRANSCRIPTION FACTOR RSL2-LIKE"/>
    <property type="match status" value="1"/>
</dbReference>
<dbReference type="InParanoid" id="A0A6P9DXJ9"/>
<gene>
    <name evidence="9" type="primary">LOC108979728</name>
</gene>
<dbReference type="GeneID" id="108979728"/>
<dbReference type="Proteomes" id="UP000235220">
    <property type="component" value="Chromosome 13"/>
</dbReference>
<dbReference type="FunFam" id="4.10.280.10:FF:000022">
    <property type="entry name" value="Basic helix-loop-helix transcription factor"/>
    <property type="match status" value="1"/>
</dbReference>
<keyword evidence="3" id="KW-0238">DNA-binding</keyword>
<dbReference type="RefSeq" id="XP_035539974.1">
    <property type="nucleotide sequence ID" value="XM_035684081.1"/>
</dbReference>
<dbReference type="OrthoDB" id="651283at2759"/>
<protein>
    <submittedName>
        <fullName evidence="9">Transcription factor RSL2-like</fullName>
    </submittedName>
</protein>
<keyword evidence="5" id="KW-0539">Nucleus</keyword>
<dbReference type="FunCoup" id="A0A6P9DXJ9">
    <property type="interactions" value="160"/>
</dbReference>
<evidence type="ECO:0000256" key="4">
    <source>
        <dbReference type="ARBA" id="ARBA00023163"/>
    </source>
</evidence>
<dbReference type="GO" id="GO:0000978">
    <property type="term" value="F:RNA polymerase II cis-regulatory region sequence-specific DNA binding"/>
    <property type="evidence" value="ECO:0000318"/>
    <property type="project" value="GO_Central"/>
</dbReference>
<dbReference type="InterPro" id="IPR011598">
    <property type="entry name" value="bHLH_dom"/>
</dbReference>
<dbReference type="GO" id="GO:0046983">
    <property type="term" value="F:protein dimerization activity"/>
    <property type="evidence" value="ECO:0007669"/>
    <property type="project" value="InterPro"/>
</dbReference>
<keyword evidence="2" id="KW-0805">Transcription regulation</keyword>
<keyword evidence="4" id="KW-0804">Transcription</keyword>
<evidence type="ECO:0000256" key="5">
    <source>
        <dbReference type="ARBA" id="ARBA00023242"/>
    </source>
</evidence>
<dbReference type="Pfam" id="PF00010">
    <property type="entry name" value="HLH"/>
    <property type="match status" value="1"/>
</dbReference>
<dbReference type="InterPro" id="IPR045843">
    <property type="entry name" value="IND-like"/>
</dbReference>
<evidence type="ECO:0000256" key="2">
    <source>
        <dbReference type="ARBA" id="ARBA00023015"/>
    </source>
</evidence>
<dbReference type="SUPFAM" id="SSF47459">
    <property type="entry name" value="HLH, helix-loop-helix DNA-binding domain"/>
    <property type="match status" value="1"/>
</dbReference>
<feature type="region of interest" description="Disordered" evidence="6">
    <location>
        <begin position="155"/>
        <end position="188"/>
    </location>
</feature>
<keyword evidence="8" id="KW-1185">Reference proteome</keyword>
<feature type="compositionally biased region" description="Basic and acidic residues" evidence="6">
    <location>
        <begin position="155"/>
        <end position="166"/>
    </location>
</feature>
<evidence type="ECO:0000256" key="3">
    <source>
        <dbReference type="ARBA" id="ARBA00023125"/>
    </source>
</evidence>
<evidence type="ECO:0000256" key="6">
    <source>
        <dbReference type="SAM" id="MobiDB-lite"/>
    </source>
</evidence>
<dbReference type="InterPro" id="IPR036638">
    <property type="entry name" value="HLH_DNA-bd_sf"/>
</dbReference>
<evidence type="ECO:0000313" key="9">
    <source>
        <dbReference type="RefSeq" id="XP_035539974.1"/>
    </source>
</evidence>
<dbReference type="PANTHER" id="PTHR45914">
    <property type="entry name" value="TRANSCRIPTION FACTOR HEC3-RELATED"/>
    <property type="match status" value="1"/>
</dbReference>
<comment type="subcellular location">
    <subcellularLocation>
        <location evidence="1">Nucleus</location>
    </subcellularLocation>
</comment>
<reference evidence="9" key="1">
    <citation type="submission" date="2025-08" db="UniProtKB">
        <authorList>
            <consortium name="RefSeq"/>
        </authorList>
    </citation>
    <scope>IDENTIFICATION</scope>
    <source>
        <tissue evidence="9">Leaves</tissue>
    </source>
</reference>
<sequence>MEQIGVISEGEWVSLSAMHTAEEADFMVQWLDKPSIPNEINTCSSLGVPFTFWPFYDSTMNMAGLTESSCISLEFPSTRFYSLPLESSYSGGSLSQKSDYLSDPQPILTSTYNFMSMDSVPYLIDGDDCSNQEMVKGDAEESAGNMPETVLLHKDLQQKRKTDVPKPDLISEVNRNKRIAQSKKSHMLSLTSNREKGGCLCLDGQSSSSCSSEDDSNTSQELNGVTPSLSSKELPALNKKGKARATRGSASDPQSVYARKRRERINGRLRILQNLVPNGTKVDISTMLEEGVEYVKFLQLQIKLLSSDDLWMYAPFAYNGVDIGLDLKINLPKQQIR</sequence>
<feature type="compositionally biased region" description="Basic residues" evidence="6">
    <location>
        <begin position="176"/>
        <end position="186"/>
    </location>
</feature>
<dbReference type="KEGG" id="jre:108979728"/>
<dbReference type="GO" id="GO:0000981">
    <property type="term" value="F:DNA-binding transcription factor activity, RNA polymerase II-specific"/>
    <property type="evidence" value="ECO:0000318"/>
    <property type="project" value="GO_Central"/>
</dbReference>
<accession>A0A6P9DXJ9</accession>
<dbReference type="AlphaFoldDB" id="A0A6P9DXJ9"/>
<dbReference type="SMART" id="SM00353">
    <property type="entry name" value="HLH"/>
    <property type="match status" value="1"/>
</dbReference>
<dbReference type="Gene3D" id="4.10.280.10">
    <property type="entry name" value="Helix-loop-helix DNA-binding domain"/>
    <property type="match status" value="1"/>
</dbReference>
<feature type="domain" description="BHLH" evidence="7">
    <location>
        <begin position="249"/>
        <end position="298"/>
    </location>
</feature>
<feature type="compositionally biased region" description="Polar residues" evidence="6">
    <location>
        <begin position="217"/>
        <end position="231"/>
    </location>
</feature>
<dbReference type="GO" id="GO:0006357">
    <property type="term" value="P:regulation of transcription by RNA polymerase II"/>
    <property type="evidence" value="ECO:0000318"/>
    <property type="project" value="GO_Central"/>
</dbReference>